<dbReference type="SUPFAM" id="SSF57938">
    <property type="entry name" value="DnaJ/Hsp40 cysteine-rich domain"/>
    <property type="match status" value="1"/>
</dbReference>
<evidence type="ECO:0000313" key="5">
    <source>
        <dbReference type="Proteomes" id="UP000320710"/>
    </source>
</evidence>
<dbReference type="RefSeq" id="WP_141970481.1">
    <property type="nucleotide sequence ID" value="NZ_VFMJ01000001.1"/>
</dbReference>
<reference evidence="4 5" key="2">
    <citation type="submission" date="2019-07" db="EMBL/GenBank/DDBJ databases">
        <title>Investigation of anaerobic lignin degradation for improved lignocellulosic biofuels.</title>
        <authorList>
            <person name="Deangelis K.PhD."/>
        </authorList>
    </citation>
    <scope>NUCLEOTIDE SEQUENCE [LARGE SCALE GENOMIC DNA]</scope>
    <source>
        <strain evidence="4 5">106R</strain>
    </source>
</reference>
<name>A0AA46QDZ3_SERMA</name>
<dbReference type="InterPro" id="IPR036410">
    <property type="entry name" value="HSP_DnaJ_Cys-rich_dom_sf"/>
</dbReference>
<keyword evidence="1" id="KW-0805">Transcription regulation</keyword>
<reference evidence="4 5" key="1">
    <citation type="submission" date="2019-06" db="EMBL/GenBank/DDBJ databases">
        <authorList>
            <person name="Deangelis K."/>
            <person name="Huntemann M."/>
            <person name="Clum A."/>
            <person name="Pillay M."/>
            <person name="Palaniappan K."/>
            <person name="Varghese N."/>
            <person name="Mikhailova N."/>
            <person name="Stamatis D."/>
            <person name="Reddy T."/>
            <person name="Daum C."/>
            <person name="Shapiro N."/>
            <person name="Ivanova N."/>
            <person name="Kyrpides N."/>
            <person name="Woyke T."/>
        </authorList>
    </citation>
    <scope>NUCLEOTIDE SEQUENCE [LARGE SCALE GENOMIC DNA]</scope>
    <source>
        <strain evidence="4 5">106R</strain>
    </source>
</reference>
<dbReference type="EMBL" id="VFMJ01000001">
    <property type="protein sequence ID" value="TQI85664.1"/>
    <property type="molecule type" value="Genomic_DNA"/>
</dbReference>
<gene>
    <name evidence="4" type="ORF">FHU12_3233</name>
</gene>
<evidence type="ECO:0000256" key="3">
    <source>
        <dbReference type="ARBA" id="ARBA00023163"/>
    </source>
</evidence>
<dbReference type="Gene3D" id="1.10.274.110">
    <property type="match status" value="2"/>
</dbReference>
<keyword evidence="3" id="KW-0804">Transcription</keyword>
<accession>A0AA46QDZ3</accession>
<protein>
    <submittedName>
        <fullName evidence="4">Antitermination protein</fullName>
    </submittedName>
</protein>
<dbReference type="GO" id="GO:0006355">
    <property type="term" value="P:regulation of DNA-templated transcription"/>
    <property type="evidence" value="ECO:0007669"/>
    <property type="project" value="InterPro"/>
</dbReference>
<dbReference type="HAMAP" id="MF_04158">
    <property type="entry name" value="Antitermination_lambda"/>
    <property type="match status" value="1"/>
</dbReference>
<evidence type="ECO:0000256" key="1">
    <source>
        <dbReference type="ARBA" id="ARBA00023015"/>
    </source>
</evidence>
<dbReference type="InterPro" id="IPR038500">
    <property type="entry name" value="Antitermination_sf"/>
</dbReference>
<sequence length="277" mass="30103">MRLESIPKYFAPKTPTFSDSPRATASDSLTGTDVMAAFGMCQAQAELGLSAFMGKMGVSDADKVKAVTLLAEKGMAGSVRVAPLRKLQDETRVRVVLALSVFAFLDYSRSASSEVACDCCSGTGFIEAEVFTNKVHTPFPAKEFVKASIRFGVEGFRPSEYEVRREQREVVRVKCKNCNGKGKVSTACRDCSGRGSAVDKKETAKQGVPVRGTCKRCSGRGYERIPASHAYAAVQQVTDAISSATWDKTVKPFYDGLIRILESEESHAERVLQRVTA</sequence>
<dbReference type="Proteomes" id="UP000320710">
    <property type="component" value="Unassembled WGS sequence"/>
</dbReference>
<evidence type="ECO:0000313" key="4">
    <source>
        <dbReference type="EMBL" id="TQI85664.1"/>
    </source>
</evidence>
<dbReference type="AlphaFoldDB" id="A0AA46QDZ3"/>
<organism evidence="4 5">
    <name type="scientific">Serratia marcescens</name>
    <dbReference type="NCBI Taxonomy" id="615"/>
    <lineage>
        <taxon>Bacteria</taxon>
        <taxon>Pseudomonadati</taxon>
        <taxon>Pseudomonadota</taxon>
        <taxon>Gammaproteobacteria</taxon>
        <taxon>Enterobacterales</taxon>
        <taxon>Yersiniaceae</taxon>
        <taxon>Serratia</taxon>
    </lineage>
</organism>
<evidence type="ECO:0000256" key="2">
    <source>
        <dbReference type="ARBA" id="ARBA00023125"/>
    </source>
</evidence>
<dbReference type="InterPro" id="IPR003222">
    <property type="entry name" value="Antitermntn"/>
</dbReference>
<dbReference type="GO" id="GO:0003677">
    <property type="term" value="F:DNA binding"/>
    <property type="evidence" value="ECO:0007669"/>
    <property type="project" value="UniProtKB-KW"/>
</dbReference>
<dbReference type="Pfam" id="PF03589">
    <property type="entry name" value="Antiterm"/>
    <property type="match status" value="2"/>
</dbReference>
<comment type="caution">
    <text evidence="4">The sequence shown here is derived from an EMBL/GenBank/DDBJ whole genome shotgun (WGS) entry which is preliminary data.</text>
</comment>
<keyword evidence="2" id="KW-0238">DNA-binding</keyword>
<proteinExistence type="inferred from homology"/>